<dbReference type="EMBL" id="BARV01008934">
    <property type="protein sequence ID" value="GAI10117.1"/>
    <property type="molecule type" value="Genomic_DNA"/>
</dbReference>
<organism evidence="1">
    <name type="scientific">marine sediment metagenome</name>
    <dbReference type="NCBI Taxonomy" id="412755"/>
    <lineage>
        <taxon>unclassified sequences</taxon>
        <taxon>metagenomes</taxon>
        <taxon>ecological metagenomes</taxon>
    </lineage>
</organism>
<reference evidence="1" key="1">
    <citation type="journal article" date="2014" name="Front. Microbiol.">
        <title>High frequency of phylogenetically diverse reductive dehalogenase-homologous genes in deep subseafloor sedimentary metagenomes.</title>
        <authorList>
            <person name="Kawai M."/>
            <person name="Futagami T."/>
            <person name="Toyoda A."/>
            <person name="Takaki Y."/>
            <person name="Nishi S."/>
            <person name="Hori S."/>
            <person name="Arai W."/>
            <person name="Tsubouchi T."/>
            <person name="Morono Y."/>
            <person name="Uchiyama I."/>
            <person name="Ito T."/>
            <person name="Fujiyama A."/>
            <person name="Inagaki F."/>
            <person name="Takami H."/>
        </authorList>
    </citation>
    <scope>NUCLEOTIDE SEQUENCE</scope>
    <source>
        <strain evidence="1">Expedition CK06-06</strain>
    </source>
</reference>
<comment type="caution">
    <text evidence="1">The sequence shown here is derived from an EMBL/GenBank/DDBJ whole genome shotgun (WGS) entry which is preliminary data.</text>
</comment>
<sequence>MINVLKGMDCDRVELRKALRNKYPDRNVLSDEGLRKRVERYIPKFEDLDLIELRDGKYCWKHEGFKGFETDEEKKAHSRMLI</sequence>
<dbReference type="AlphaFoldDB" id="X1KSR2"/>
<accession>X1KSR2</accession>
<gene>
    <name evidence="1" type="ORF">S06H3_17803</name>
</gene>
<feature type="non-terminal residue" evidence="1">
    <location>
        <position position="82"/>
    </location>
</feature>
<protein>
    <submittedName>
        <fullName evidence="1">Uncharacterized protein</fullName>
    </submittedName>
</protein>
<name>X1KSR2_9ZZZZ</name>
<evidence type="ECO:0000313" key="1">
    <source>
        <dbReference type="EMBL" id="GAI10117.1"/>
    </source>
</evidence>
<proteinExistence type="predicted"/>